<feature type="transmembrane region" description="Helical" evidence="7">
    <location>
        <begin position="123"/>
        <end position="151"/>
    </location>
</feature>
<proteinExistence type="predicted"/>
<dbReference type="NCBIfam" id="NF003477">
    <property type="entry name" value="PRK05122.1"/>
    <property type="match status" value="1"/>
</dbReference>
<feature type="transmembrane region" description="Helical" evidence="7">
    <location>
        <begin position="163"/>
        <end position="183"/>
    </location>
</feature>
<dbReference type="Pfam" id="PF07690">
    <property type="entry name" value="MFS_1"/>
    <property type="match status" value="1"/>
</dbReference>
<dbReference type="PANTHER" id="PTHR23517">
    <property type="entry name" value="RESISTANCE PROTEIN MDTM, PUTATIVE-RELATED-RELATED"/>
    <property type="match status" value="1"/>
</dbReference>
<evidence type="ECO:0000256" key="4">
    <source>
        <dbReference type="ARBA" id="ARBA00022692"/>
    </source>
</evidence>
<evidence type="ECO:0000256" key="3">
    <source>
        <dbReference type="ARBA" id="ARBA00022475"/>
    </source>
</evidence>
<feature type="transmembrane region" description="Helical" evidence="7">
    <location>
        <begin position="260"/>
        <end position="280"/>
    </location>
</feature>
<dbReference type="PROSITE" id="PS50850">
    <property type="entry name" value="MFS"/>
    <property type="match status" value="1"/>
</dbReference>
<evidence type="ECO:0000259" key="8">
    <source>
        <dbReference type="PROSITE" id="PS50850"/>
    </source>
</evidence>
<reference evidence="9 10" key="1">
    <citation type="submission" date="2020-11" db="EMBL/GenBank/DDBJ databases">
        <title>Vibrio nitrifigilis sp. nov., a marine nitrogen-fixing bacterium isolated from the lagoon sediment of an islet inside an atoll.</title>
        <authorList>
            <person name="Wang L.-T."/>
            <person name="Shieh W.Y."/>
        </authorList>
    </citation>
    <scope>NUCLEOTIDE SEQUENCE [LARGE SCALE GENOMIC DNA]</scope>
    <source>
        <strain evidence="9 10">NFV-1</strain>
    </source>
</reference>
<dbReference type="EMBL" id="JADPMR010000004">
    <property type="protein sequence ID" value="MBF9002372.1"/>
    <property type="molecule type" value="Genomic_DNA"/>
</dbReference>
<feature type="transmembrane region" description="Helical" evidence="7">
    <location>
        <begin position="28"/>
        <end position="53"/>
    </location>
</feature>
<evidence type="ECO:0000313" key="9">
    <source>
        <dbReference type="EMBL" id="MBF9002372.1"/>
    </source>
</evidence>
<keyword evidence="6 7" id="KW-0472">Membrane</keyword>
<feature type="domain" description="Major facilitator superfamily (MFS) profile" evidence="8">
    <location>
        <begin position="196"/>
        <end position="412"/>
    </location>
</feature>
<gene>
    <name evidence="9" type="ORF">I1A42_18025</name>
</gene>
<keyword evidence="10" id="KW-1185">Reference proteome</keyword>
<dbReference type="SUPFAM" id="SSF103473">
    <property type="entry name" value="MFS general substrate transporter"/>
    <property type="match status" value="1"/>
</dbReference>
<dbReference type="PANTHER" id="PTHR23517:SF1">
    <property type="match status" value="1"/>
</dbReference>
<evidence type="ECO:0000256" key="7">
    <source>
        <dbReference type="SAM" id="Phobius"/>
    </source>
</evidence>
<evidence type="ECO:0000256" key="1">
    <source>
        <dbReference type="ARBA" id="ARBA00004651"/>
    </source>
</evidence>
<dbReference type="InterPro" id="IPR036259">
    <property type="entry name" value="MFS_trans_sf"/>
</dbReference>
<feature type="transmembrane region" description="Helical" evidence="7">
    <location>
        <begin position="59"/>
        <end position="82"/>
    </location>
</feature>
<name>A0ABS0GIV5_9VIBR</name>
<evidence type="ECO:0000256" key="6">
    <source>
        <dbReference type="ARBA" id="ARBA00023136"/>
    </source>
</evidence>
<keyword evidence="2" id="KW-0813">Transport</keyword>
<feature type="transmembrane region" description="Helical" evidence="7">
    <location>
        <begin position="381"/>
        <end position="399"/>
    </location>
</feature>
<dbReference type="InterPro" id="IPR020846">
    <property type="entry name" value="MFS_dom"/>
</dbReference>
<dbReference type="CDD" id="cd17489">
    <property type="entry name" value="MFS_YfcJ_like"/>
    <property type="match status" value="1"/>
</dbReference>
<dbReference type="InterPro" id="IPR050171">
    <property type="entry name" value="MFS_Transporters"/>
</dbReference>
<comment type="subcellular location">
    <subcellularLocation>
        <location evidence="1">Cell membrane</location>
        <topology evidence="1">Multi-pass membrane protein</topology>
    </subcellularLocation>
</comment>
<sequence>MRTGTINSDHNNEEKATMNTLSKEDSRLLRIVLGMYFSYMTIGLALPAIALYVQQQLGLSNLFVGLAIGAQFITTLLTRNFAGKRADQSGARQTTWLGMACCAASGLLYLASTPFTYQPAVAFVILILGRIILGFGESIILTGNLAWGIGLVDATHSGKVMSWNGMATYGALATSAPIGLWVYQTGGFGAVGLVTLLLPVIATVFIIGVPAVPIKSGKRAPFTTVIRKIWQPGLALGLQGTGFAVISSFVVLYFHHQNWAMSGFALSAFGISFVLTRIAVGSLPDRIGGVEVAKYCFVVEVIGLALLGAAPNAILGLIGAALTGAGCSMIFPSLGIIVVDRVEPQSRGTALGAYSAFQDIAYGVTGPFTGVIANHYGYRDIFFLCVIFAAVGFVVVLKMRQQHAARTHSHSH</sequence>
<dbReference type="Gene3D" id="1.20.1250.20">
    <property type="entry name" value="MFS general substrate transporter like domains"/>
    <property type="match status" value="1"/>
</dbReference>
<organism evidence="9 10">
    <name type="scientific">Vibrio nitrifigilis</name>
    <dbReference type="NCBI Taxonomy" id="2789781"/>
    <lineage>
        <taxon>Bacteria</taxon>
        <taxon>Pseudomonadati</taxon>
        <taxon>Pseudomonadota</taxon>
        <taxon>Gammaproteobacteria</taxon>
        <taxon>Vibrionales</taxon>
        <taxon>Vibrionaceae</taxon>
        <taxon>Vibrio</taxon>
    </lineage>
</organism>
<evidence type="ECO:0000256" key="2">
    <source>
        <dbReference type="ARBA" id="ARBA00022448"/>
    </source>
</evidence>
<feature type="transmembrane region" description="Helical" evidence="7">
    <location>
        <begin position="94"/>
        <end position="111"/>
    </location>
</feature>
<dbReference type="NCBIfam" id="NF009048">
    <property type="entry name" value="PRK12382.1"/>
    <property type="match status" value="1"/>
</dbReference>
<evidence type="ECO:0000256" key="5">
    <source>
        <dbReference type="ARBA" id="ARBA00022989"/>
    </source>
</evidence>
<feature type="transmembrane region" description="Helical" evidence="7">
    <location>
        <begin position="189"/>
        <end position="212"/>
    </location>
</feature>
<dbReference type="Proteomes" id="UP000597206">
    <property type="component" value="Unassembled WGS sequence"/>
</dbReference>
<feature type="transmembrane region" description="Helical" evidence="7">
    <location>
        <begin position="233"/>
        <end position="254"/>
    </location>
</feature>
<keyword evidence="4 7" id="KW-0812">Transmembrane</keyword>
<evidence type="ECO:0000313" key="10">
    <source>
        <dbReference type="Proteomes" id="UP000597206"/>
    </source>
</evidence>
<protein>
    <submittedName>
        <fullName evidence="9">Arabinose transporter</fullName>
    </submittedName>
</protein>
<accession>A0ABS0GIV5</accession>
<dbReference type="InterPro" id="IPR011701">
    <property type="entry name" value="MFS"/>
</dbReference>
<keyword evidence="5 7" id="KW-1133">Transmembrane helix</keyword>
<keyword evidence="3" id="KW-1003">Cell membrane</keyword>
<comment type="caution">
    <text evidence="9">The sequence shown here is derived from an EMBL/GenBank/DDBJ whole genome shotgun (WGS) entry which is preliminary data.</text>
</comment>